<dbReference type="InterPro" id="IPR036047">
    <property type="entry name" value="F-box-like_dom_sf"/>
</dbReference>
<dbReference type="InterPro" id="IPR045283">
    <property type="entry name" value="AT3G44326-like"/>
</dbReference>
<name>A0A426YPJ2_ENSVE</name>
<reference evidence="1 2" key="1">
    <citation type="journal article" date="2014" name="Agronomy (Basel)">
        <title>A Draft Genome Sequence for Ensete ventricosum, the Drought-Tolerant Tree Against Hunger.</title>
        <authorList>
            <person name="Harrison J."/>
            <person name="Moore K.A."/>
            <person name="Paszkiewicz K."/>
            <person name="Jones T."/>
            <person name="Grant M."/>
            <person name="Ambacheew D."/>
            <person name="Muzemil S."/>
            <person name="Studholme D.J."/>
        </authorList>
    </citation>
    <scope>NUCLEOTIDE SEQUENCE [LARGE SCALE GENOMIC DNA]</scope>
</reference>
<dbReference type="Proteomes" id="UP000287651">
    <property type="component" value="Unassembled WGS sequence"/>
</dbReference>
<dbReference type="PANTHER" id="PTHR33736:SF13">
    <property type="entry name" value="OS11G0155100 PROTEIN"/>
    <property type="match status" value="1"/>
</dbReference>
<dbReference type="AlphaFoldDB" id="A0A426YPJ2"/>
<accession>A0A426YPJ2</accession>
<protein>
    <recommendedName>
        <fullName evidence="3">F-box domain-containing protein</fullName>
    </recommendedName>
</protein>
<sequence>MLTRALRHLDGPALAAASCANIHLRSLASQTDLWYDLCLATWPALHHPRLLRLLSFFPNSYRSFFSDAFPSPSPLTVVPPVAGDDEASLPSELISAVDLRHRDSSILSRVLETDTSTAWFRGAHFRLDALDPKDSSLPTLPAAATPEDLTLNWIFIDPQRRRAVRATSQRPVAIDRHWITGETLVRFATVLGDGCAIGVVATCVEDTGQVREVSLTAECVDGVCLSGRDGLAVLRAAMEGSRRREEAEEAERSRWEEFSGLRMRRKEALSRREQMVDLACAAVVRIARSGRNPEHQNREDVGGSLLTSLSHLDLCSYLSRPLCT</sequence>
<dbReference type="SUPFAM" id="SSF81383">
    <property type="entry name" value="F-box domain"/>
    <property type="match status" value="1"/>
</dbReference>
<evidence type="ECO:0000313" key="2">
    <source>
        <dbReference type="Proteomes" id="UP000287651"/>
    </source>
</evidence>
<gene>
    <name evidence="1" type="ORF">B296_00049722</name>
</gene>
<proteinExistence type="predicted"/>
<dbReference type="EMBL" id="AMZH03011037">
    <property type="protein sequence ID" value="RRT53641.1"/>
    <property type="molecule type" value="Genomic_DNA"/>
</dbReference>
<dbReference type="PANTHER" id="PTHR33736">
    <property type="entry name" value="F-BOX PROTEIN-RELATED"/>
    <property type="match status" value="1"/>
</dbReference>
<organism evidence="1 2">
    <name type="scientific">Ensete ventricosum</name>
    <name type="common">Abyssinian banana</name>
    <name type="synonym">Musa ensete</name>
    <dbReference type="NCBI Taxonomy" id="4639"/>
    <lineage>
        <taxon>Eukaryota</taxon>
        <taxon>Viridiplantae</taxon>
        <taxon>Streptophyta</taxon>
        <taxon>Embryophyta</taxon>
        <taxon>Tracheophyta</taxon>
        <taxon>Spermatophyta</taxon>
        <taxon>Magnoliopsida</taxon>
        <taxon>Liliopsida</taxon>
        <taxon>Zingiberales</taxon>
        <taxon>Musaceae</taxon>
        <taxon>Ensete</taxon>
    </lineage>
</organism>
<comment type="caution">
    <text evidence="1">The sequence shown here is derived from an EMBL/GenBank/DDBJ whole genome shotgun (WGS) entry which is preliminary data.</text>
</comment>
<evidence type="ECO:0000313" key="1">
    <source>
        <dbReference type="EMBL" id="RRT53641.1"/>
    </source>
</evidence>
<evidence type="ECO:0008006" key="3">
    <source>
        <dbReference type="Google" id="ProtNLM"/>
    </source>
</evidence>